<keyword evidence="4 7" id="KW-0812">Transmembrane</keyword>
<dbReference type="PANTHER" id="PTHR23513">
    <property type="entry name" value="INTEGRAL MEMBRANE EFFLUX PROTEIN-RELATED"/>
    <property type="match status" value="1"/>
</dbReference>
<accession>A0A223D1U6</accession>
<dbReference type="AlphaFoldDB" id="A0A223D1U6"/>
<dbReference type="SUPFAM" id="SSF103473">
    <property type="entry name" value="MFS general substrate transporter"/>
    <property type="match status" value="1"/>
</dbReference>
<dbReference type="InterPro" id="IPR036259">
    <property type="entry name" value="MFS_trans_sf"/>
</dbReference>
<evidence type="ECO:0000313" key="10">
    <source>
        <dbReference type="Proteomes" id="UP000214688"/>
    </source>
</evidence>
<feature type="transmembrane region" description="Helical" evidence="7">
    <location>
        <begin position="282"/>
        <end position="301"/>
    </location>
</feature>
<sequence>MTTHSPRGQPRKGELLMSSPLFVPLKNRSYRMLWTGDLLSSFGNWLDLTALIVLLVYHWQLGPNETAILMLTLGVPMVFLGPMLSVYVDRLPLRGLMLICIGIRVLLITGLLFVPNFYLLLPLVFLRSAIGTLFFPARQAMIRHIVPLEQIPGAISLGQMTMSLTMIVAPAIGGALVTVIGPRSLFGIEAVLMALSLLFIWQLPTIPRKQTSAQPASIDDTEAVQAKRSFWNDLKEGFAHIFTVRILTVGLTLITIGMFLVYLYDGLLAIWAKEQGIVESGYGTLMSVIGVGSVTGALLAGQFPRWRKSPLTLIAIVGMLAGGLNMLIGLGGLHVVQFPLVIWAIIFLFFGLFGAAATVPFGYILQTETPKELIGRVSSVSSSMQSAATLLAPTIGATFANLYGTGSVFFGSGAFMLVLALLTLLLMRLIKGDQSKRTPVATSSSYR</sequence>
<evidence type="ECO:0000256" key="2">
    <source>
        <dbReference type="ARBA" id="ARBA00022448"/>
    </source>
</evidence>
<evidence type="ECO:0000256" key="3">
    <source>
        <dbReference type="ARBA" id="ARBA00022475"/>
    </source>
</evidence>
<dbReference type="GO" id="GO:0022857">
    <property type="term" value="F:transmembrane transporter activity"/>
    <property type="evidence" value="ECO:0007669"/>
    <property type="project" value="InterPro"/>
</dbReference>
<feature type="transmembrane region" description="Helical" evidence="7">
    <location>
        <begin position="157"/>
        <end position="180"/>
    </location>
</feature>
<feature type="transmembrane region" description="Helical" evidence="7">
    <location>
        <begin position="237"/>
        <end position="262"/>
    </location>
</feature>
<evidence type="ECO:0000256" key="4">
    <source>
        <dbReference type="ARBA" id="ARBA00022692"/>
    </source>
</evidence>
<feature type="transmembrane region" description="Helical" evidence="7">
    <location>
        <begin position="66"/>
        <end position="88"/>
    </location>
</feature>
<feature type="transmembrane region" description="Helical" evidence="7">
    <location>
        <begin position="409"/>
        <end position="427"/>
    </location>
</feature>
<name>A0A223D1U6_9BACL</name>
<feature type="transmembrane region" description="Helical" evidence="7">
    <location>
        <begin position="95"/>
        <end position="113"/>
    </location>
</feature>
<feature type="transmembrane region" description="Helical" evidence="7">
    <location>
        <begin position="313"/>
        <end position="335"/>
    </location>
</feature>
<keyword evidence="5 7" id="KW-1133">Transmembrane helix</keyword>
<evidence type="ECO:0000256" key="1">
    <source>
        <dbReference type="ARBA" id="ARBA00004651"/>
    </source>
</evidence>
<comment type="subcellular location">
    <subcellularLocation>
        <location evidence="1">Cell membrane</location>
        <topology evidence="1">Multi-pass membrane protein</topology>
    </subcellularLocation>
</comment>
<organism evidence="9 10">
    <name type="scientific">Tumebacillus algifaecis</name>
    <dbReference type="NCBI Taxonomy" id="1214604"/>
    <lineage>
        <taxon>Bacteria</taxon>
        <taxon>Bacillati</taxon>
        <taxon>Bacillota</taxon>
        <taxon>Bacilli</taxon>
        <taxon>Bacillales</taxon>
        <taxon>Alicyclobacillaceae</taxon>
        <taxon>Tumebacillus</taxon>
    </lineage>
</organism>
<feature type="transmembrane region" description="Helical" evidence="7">
    <location>
        <begin position="186"/>
        <end position="203"/>
    </location>
</feature>
<evidence type="ECO:0000256" key="6">
    <source>
        <dbReference type="ARBA" id="ARBA00023136"/>
    </source>
</evidence>
<dbReference type="EMBL" id="CP022657">
    <property type="protein sequence ID" value="ASS75347.1"/>
    <property type="molecule type" value="Genomic_DNA"/>
</dbReference>
<evidence type="ECO:0000256" key="7">
    <source>
        <dbReference type="SAM" id="Phobius"/>
    </source>
</evidence>
<protein>
    <recommendedName>
        <fullName evidence="8">Major facilitator superfamily (MFS) profile domain-containing protein</fullName>
    </recommendedName>
</protein>
<dbReference type="Gene3D" id="1.20.1250.20">
    <property type="entry name" value="MFS general substrate transporter like domains"/>
    <property type="match status" value="1"/>
</dbReference>
<dbReference type="PANTHER" id="PTHR23513:SF6">
    <property type="entry name" value="MAJOR FACILITATOR SUPERFAMILY ASSOCIATED DOMAIN-CONTAINING PROTEIN"/>
    <property type="match status" value="1"/>
</dbReference>
<keyword evidence="2" id="KW-0813">Transport</keyword>
<dbReference type="InterPro" id="IPR020846">
    <property type="entry name" value="MFS_dom"/>
</dbReference>
<reference evidence="9 10" key="1">
    <citation type="journal article" date="2015" name="Int. J. Syst. Evol. Microbiol.">
        <title>Tumebacillus algifaecis sp. nov., isolated from decomposing algal scum.</title>
        <authorList>
            <person name="Wu Y.F."/>
            <person name="Zhang B."/>
            <person name="Xing P."/>
            <person name="Wu Q.L."/>
            <person name="Liu S.J."/>
        </authorList>
    </citation>
    <scope>NUCLEOTIDE SEQUENCE [LARGE SCALE GENOMIC DNA]</scope>
    <source>
        <strain evidence="9 10">THMBR28</strain>
    </source>
</reference>
<dbReference type="Proteomes" id="UP000214688">
    <property type="component" value="Chromosome"/>
</dbReference>
<dbReference type="GO" id="GO:0005886">
    <property type="term" value="C:plasma membrane"/>
    <property type="evidence" value="ECO:0007669"/>
    <property type="project" value="UniProtKB-SubCell"/>
</dbReference>
<dbReference type="CDD" id="cd06173">
    <property type="entry name" value="MFS_MefA_like"/>
    <property type="match status" value="1"/>
</dbReference>
<feature type="domain" description="Major facilitator superfamily (MFS) profile" evidence="8">
    <location>
        <begin position="29"/>
        <end position="431"/>
    </location>
</feature>
<feature type="transmembrane region" description="Helical" evidence="7">
    <location>
        <begin position="341"/>
        <end position="365"/>
    </location>
</feature>
<evidence type="ECO:0000313" key="9">
    <source>
        <dbReference type="EMBL" id="ASS75347.1"/>
    </source>
</evidence>
<dbReference type="InterPro" id="IPR011701">
    <property type="entry name" value="MFS"/>
</dbReference>
<dbReference type="KEGG" id="tab:CIG75_10320"/>
<proteinExistence type="predicted"/>
<evidence type="ECO:0000259" key="8">
    <source>
        <dbReference type="PROSITE" id="PS50850"/>
    </source>
</evidence>
<evidence type="ECO:0000256" key="5">
    <source>
        <dbReference type="ARBA" id="ARBA00022989"/>
    </source>
</evidence>
<dbReference type="Pfam" id="PF07690">
    <property type="entry name" value="MFS_1"/>
    <property type="match status" value="1"/>
</dbReference>
<keyword evidence="10" id="KW-1185">Reference proteome</keyword>
<feature type="transmembrane region" description="Helical" evidence="7">
    <location>
        <begin position="38"/>
        <end position="60"/>
    </location>
</feature>
<keyword evidence="3" id="KW-1003">Cell membrane</keyword>
<dbReference type="PROSITE" id="PS50850">
    <property type="entry name" value="MFS"/>
    <property type="match status" value="1"/>
</dbReference>
<keyword evidence="6 7" id="KW-0472">Membrane</keyword>
<gene>
    <name evidence="9" type="ORF">CIG75_10320</name>
</gene>